<reference evidence="2" key="1">
    <citation type="submission" date="2019-02" db="EMBL/GenBank/DDBJ databases">
        <authorList>
            <person name="Gruber-Vodicka R. H."/>
            <person name="Seah K. B. B."/>
        </authorList>
    </citation>
    <scope>NUCLEOTIDE SEQUENCE</scope>
    <source>
        <strain evidence="2">BECK_BY2</strain>
        <strain evidence="1">BECK_BY3</strain>
    </source>
</reference>
<dbReference type="AlphaFoldDB" id="A0A450ZQG2"/>
<evidence type="ECO:0000313" key="2">
    <source>
        <dbReference type="EMBL" id="VFK56017.1"/>
    </source>
</evidence>
<proteinExistence type="predicted"/>
<accession>A0A450ZQG2</accession>
<evidence type="ECO:0000313" key="1">
    <source>
        <dbReference type="EMBL" id="VFK53984.1"/>
    </source>
</evidence>
<sequence length="61" mass="7018">MEYGQSKCAAADLFKDTSTLPELENWHELQSIALIESERRQDGNTTYDEVGIQGYLRPLER</sequence>
<organism evidence="2">
    <name type="scientific">Candidatus Kentrum sp. TUN</name>
    <dbReference type="NCBI Taxonomy" id="2126343"/>
    <lineage>
        <taxon>Bacteria</taxon>
        <taxon>Pseudomonadati</taxon>
        <taxon>Pseudomonadota</taxon>
        <taxon>Gammaproteobacteria</taxon>
        <taxon>Candidatus Kentrum</taxon>
    </lineage>
</organism>
<name>A0A450ZQG2_9GAMM</name>
<dbReference type="EMBL" id="CAADFY010000035">
    <property type="protein sequence ID" value="VFK53984.1"/>
    <property type="molecule type" value="Genomic_DNA"/>
</dbReference>
<dbReference type="EMBL" id="CAADFV010000036">
    <property type="protein sequence ID" value="VFK56017.1"/>
    <property type="molecule type" value="Genomic_DNA"/>
</dbReference>
<gene>
    <name evidence="2" type="ORF">BECKTUN1418E_GA0071001_10367</name>
    <name evidence="1" type="ORF">BECKTUN1418F_GA0071002_10357</name>
</gene>
<protein>
    <submittedName>
        <fullName evidence="2">Uncharacterized protein</fullName>
    </submittedName>
</protein>